<name>A0AAN1PFC6_9PROT</name>
<organism evidence="1 2">
    <name type="scientific">Acetobacter pomorum</name>
    <dbReference type="NCBI Taxonomy" id="65959"/>
    <lineage>
        <taxon>Bacteria</taxon>
        <taxon>Pseudomonadati</taxon>
        <taxon>Pseudomonadota</taxon>
        <taxon>Alphaproteobacteria</taxon>
        <taxon>Acetobacterales</taxon>
        <taxon>Acetobacteraceae</taxon>
        <taxon>Acetobacter</taxon>
    </lineage>
</organism>
<dbReference type="AlphaFoldDB" id="A0AAN1PFC6"/>
<gene>
    <name evidence="1" type="ORF">CJF59_00040</name>
</gene>
<sequence>MQEITIEYAKLSGASATALATIAQNHQDSINSSLGITLPNVDHASRLEDVAQAFQEADNLRAKLVPLAAAERDYASAIAVASDARERGVIDLGEYLAAMDRATASYQNRKMPLPPACRRNRKHCACSVNP</sequence>
<protein>
    <submittedName>
        <fullName evidence="1">Uncharacterized protein</fullName>
    </submittedName>
</protein>
<accession>A0AAN1PFC6</accession>
<dbReference type="Proteomes" id="UP000256572">
    <property type="component" value="Chromosome"/>
</dbReference>
<dbReference type="EMBL" id="CP023189">
    <property type="protein sequence ID" value="AXM99140.1"/>
    <property type="molecule type" value="Genomic_DNA"/>
</dbReference>
<evidence type="ECO:0000313" key="2">
    <source>
        <dbReference type="Proteomes" id="UP000256572"/>
    </source>
</evidence>
<reference evidence="1 2" key="1">
    <citation type="submission" date="2017-09" db="EMBL/GenBank/DDBJ databases">
        <authorList>
            <person name="Kim K.H."/>
            <person name="Chun B.H."/>
            <person name="Han G.S."/>
            <person name="Hyun S.G."/>
            <person name="Jeon C.O."/>
        </authorList>
    </citation>
    <scope>NUCLEOTIDE SEQUENCE [LARGE SCALE GENOMIC DNA]</scope>
    <source>
        <strain evidence="1 2">SH</strain>
    </source>
</reference>
<evidence type="ECO:0000313" key="1">
    <source>
        <dbReference type="EMBL" id="AXM99140.1"/>
    </source>
</evidence>
<reference evidence="1 2" key="2">
    <citation type="submission" date="2018-08" db="EMBL/GenBank/DDBJ databases">
        <title>Acetobacter oryzifermentans sp. nov., isolated from Korea traditional vinegar and reclassification of Acetobacter pasteurianus subsp. ascendens (Henneberg 1898) as Acetobacter ascendens comb. nov.</title>
        <authorList>
            <person name="Cho G.Y."/>
            <person name="Lee S.H."/>
        </authorList>
    </citation>
    <scope>NUCLEOTIDE SEQUENCE [LARGE SCALE GENOMIC DNA]</scope>
    <source>
        <strain evidence="1 2">SH</strain>
    </source>
</reference>
<proteinExistence type="predicted"/>